<feature type="region of interest" description="Disordered" evidence="1">
    <location>
        <begin position="245"/>
        <end position="264"/>
    </location>
</feature>
<proteinExistence type="predicted"/>
<sequence length="579" mass="63272">MYIPPKPVGPSFGLSPLPVLSPCSSSSDESFFSMPSGDGAFSVASGFSARSAGNWVAFPLSPEEPQSGDQKDTFEGLPKHQKPLPALPPLETDGNPLPTPNPPFLLYSARPILRSMSARRPPVIRRQRNVSMPSRLAKPWLNSKVDSVIPRHGPTRDGQSSDLSKLSNIDQLDSPVQPQELQDVSPSDAHYRWRTVGSDAVASLAWTGHFSSPTSPILSQPHSGHATSFLLPLPTSVSGASNTIDRAPVSGEDTSALPPSKRCEGAREDRSWTLAMAIADPRITDELLLEELENVRVNERVWERQGIRPPSLPVAIRPADSGFRARDYSPRSPIRSNTISYARDEWITISLPQSLKLPTRSLSDPSAAQAWQTARRALLVCRELVRTELNYLACLRLLMANGTSTPPPATMLELVPPLLMAGESLLKQFQNNPSALGTSEAFTSSEDALHAPFVAWCTVVGDFFAQANGGEEQSLRSRSAPLRRKLSAWTRNKGFLSSWTTSTVSDEVHDTPTVSKATVRELAILPTQRVTRYVLLFKDLLRHTPQTSPSRTWVEKAVASACRLAQACDEAQKNVAFAR</sequence>
<name>A0ABR3J9E6_9AGAR</name>
<dbReference type="PANTHER" id="PTHR12673:SF159">
    <property type="entry name" value="LD03170P"/>
    <property type="match status" value="1"/>
</dbReference>
<dbReference type="SUPFAM" id="SSF48065">
    <property type="entry name" value="DBL homology domain (DH-domain)"/>
    <property type="match status" value="1"/>
</dbReference>
<accession>A0ABR3J9E6</accession>
<feature type="compositionally biased region" description="Basic and acidic residues" evidence="1">
    <location>
        <begin position="69"/>
        <end position="78"/>
    </location>
</feature>
<feature type="domain" description="DH" evidence="2">
    <location>
        <begin position="376"/>
        <end position="571"/>
    </location>
</feature>
<gene>
    <name evidence="3" type="ORF">HGRIS_008566</name>
</gene>
<evidence type="ECO:0000256" key="1">
    <source>
        <dbReference type="SAM" id="MobiDB-lite"/>
    </source>
</evidence>
<dbReference type="Pfam" id="PF00621">
    <property type="entry name" value="RhoGEF"/>
    <property type="match status" value="1"/>
</dbReference>
<dbReference type="Proteomes" id="UP001556367">
    <property type="component" value="Unassembled WGS sequence"/>
</dbReference>
<dbReference type="PANTHER" id="PTHR12673">
    <property type="entry name" value="FACIOGENITAL DYSPLASIA PROTEIN"/>
    <property type="match status" value="1"/>
</dbReference>
<dbReference type="InterPro" id="IPR051092">
    <property type="entry name" value="FYVE_RhoGEF_PH"/>
</dbReference>
<organism evidence="3 4">
    <name type="scientific">Hohenbuehelia grisea</name>
    <dbReference type="NCBI Taxonomy" id="104357"/>
    <lineage>
        <taxon>Eukaryota</taxon>
        <taxon>Fungi</taxon>
        <taxon>Dikarya</taxon>
        <taxon>Basidiomycota</taxon>
        <taxon>Agaricomycotina</taxon>
        <taxon>Agaricomycetes</taxon>
        <taxon>Agaricomycetidae</taxon>
        <taxon>Agaricales</taxon>
        <taxon>Pleurotineae</taxon>
        <taxon>Pleurotaceae</taxon>
        <taxon>Hohenbuehelia</taxon>
    </lineage>
</organism>
<feature type="region of interest" description="Disordered" evidence="1">
    <location>
        <begin position="58"/>
        <end position="101"/>
    </location>
</feature>
<feature type="compositionally biased region" description="Low complexity" evidence="1">
    <location>
        <begin position="14"/>
        <end position="31"/>
    </location>
</feature>
<keyword evidence="4" id="KW-1185">Reference proteome</keyword>
<dbReference type="SMART" id="SM00325">
    <property type="entry name" value="RhoGEF"/>
    <property type="match status" value="1"/>
</dbReference>
<dbReference type="InterPro" id="IPR000219">
    <property type="entry name" value="DH_dom"/>
</dbReference>
<dbReference type="PROSITE" id="PS50010">
    <property type="entry name" value="DH_2"/>
    <property type="match status" value="1"/>
</dbReference>
<dbReference type="EMBL" id="JASNQZ010000011">
    <property type="protein sequence ID" value="KAL0951911.1"/>
    <property type="molecule type" value="Genomic_DNA"/>
</dbReference>
<dbReference type="Gene3D" id="1.20.900.10">
    <property type="entry name" value="Dbl homology (DH) domain"/>
    <property type="match status" value="1"/>
</dbReference>
<evidence type="ECO:0000259" key="2">
    <source>
        <dbReference type="PROSITE" id="PS50010"/>
    </source>
</evidence>
<reference evidence="4" key="1">
    <citation type="submission" date="2024-06" db="EMBL/GenBank/DDBJ databases">
        <title>Multi-omics analyses provide insights into the biosynthesis of the anticancer antibiotic pleurotin in Hohenbuehelia grisea.</title>
        <authorList>
            <person name="Weaver J.A."/>
            <person name="Alberti F."/>
        </authorList>
    </citation>
    <scope>NUCLEOTIDE SEQUENCE [LARGE SCALE GENOMIC DNA]</scope>
    <source>
        <strain evidence="4">T-177</strain>
    </source>
</reference>
<dbReference type="InterPro" id="IPR035899">
    <property type="entry name" value="DBL_dom_sf"/>
</dbReference>
<feature type="region of interest" description="Disordered" evidence="1">
    <location>
        <begin position="145"/>
        <end position="165"/>
    </location>
</feature>
<evidence type="ECO:0000313" key="4">
    <source>
        <dbReference type="Proteomes" id="UP001556367"/>
    </source>
</evidence>
<comment type="caution">
    <text evidence="3">The sequence shown here is derived from an EMBL/GenBank/DDBJ whole genome shotgun (WGS) entry which is preliminary data.</text>
</comment>
<evidence type="ECO:0000313" key="3">
    <source>
        <dbReference type="EMBL" id="KAL0951911.1"/>
    </source>
</evidence>
<feature type="region of interest" description="Disordered" evidence="1">
    <location>
        <begin position="1"/>
        <end position="31"/>
    </location>
</feature>
<protein>
    <recommendedName>
        <fullName evidence="2">DH domain-containing protein</fullName>
    </recommendedName>
</protein>